<dbReference type="Pfam" id="PF01814">
    <property type="entry name" value="Hemerythrin"/>
    <property type="match status" value="1"/>
</dbReference>
<organism evidence="3 4">
    <name type="scientific">Streptomyces laurentii</name>
    <dbReference type="NCBI Taxonomy" id="39478"/>
    <lineage>
        <taxon>Bacteria</taxon>
        <taxon>Bacillati</taxon>
        <taxon>Actinomycetota</taxon>
        <taxon>Actinomycetes</taxon>
        <taxon>Kitasatosporales</taxon>
        <taxon>Streptomycetaceae</taxon>
        <taxon>Streptomyces</taxon>
    </lineage>
</organism>
<feature type="domain" description="Hemerythrin-like" evidence="2">
    <location>
        <begin position="18"/>
        <end position="132"/>
    </location>
</feature>
<dbReference type="KEGG" id="slau:SLA_1865"/>
<proteinExistence type="predicted"/>
<reference evidence="3 4" key="1">
    <citation type="journal article" date="2016" name="Genome Announc.">
        <title>Complete Genome Sequence of Thiostrepton-Producing Streptomyces laurentii ATCC 31255.</title>
        <authorList>
            <person name="Doi K."/>
            <person name="Fujino Y."/>
            <person name="Nagayoshi Y."/>
            <person name="Ohshima T."/>
            <person name="Ogata S."/>
        </authorList>
    </citation>
    <scope>NUCLEOTIDE SEQUENCE [LARGE SCALE GENOMIC DNA]</scope>
    <source>
        <strain evidence="3 4">ATCC 31255</strain>
    </source>
</reference>
<dbReference type="Gene3D" id="1.20.120.520">
    <property type="entry name" value="nmb1532 protein domain like"/>
    <property type="match status" value="1"/>
</dbReference>
<name>A0A160NY56_STRLU</name>
<dbReference type="AlphaFoldDB" id="A0A160NY56"/>
<dbReference type="InterPro" id="IPR012312">
    <property type="entry name" value="Hemerythrin-like"/>
</dbReference>
<evidence type="ECO:0000259" key="2">
    <source>
        <dbReference type="Pfam" id="PF01814"/>
    </source>
</evidence>
<evidence type="ECO:0000256" key="1">
    <source>
        <dbReference type="SAM" id="MobiDB-lite"/>
    </source>
</evidence>
<dbReference type="Proteomes" id="UP000217676">
    <property type="component" value="Chromosome"/>
</dbReference>
<sequence length="183" mass="19695">MTIVGMCHYCGCRDIPLIKEFIAEHEAVTDLAGDAVRALEADDRDRARTLVAEMTARPYTHWAGEEQGLFTEMGENEEYAAYIGALVREHRELAVFLASLDLDTAEQRSAFVHAVNELHEHIAKEEDGLFPASLTELTGDQWNRSMAAWRAVHAADPGGTASDPGGTASGTDGPGSEGPAPTA</sequence>
<keyword evidence="4" id="KW-1185">Reference proteome</keyword>
<gene>
    <name evidence="3" type="ORF">SLA_1865</name>
</gene>
<accession>A0A160NY56</accession>
<evidence type="ECO:0000313" key="4">
    <source>
        <dbReference type="Proteomes" id="UP000217676"/>
    </source>
</evidence>
<evidence type="ECO:0000313" key="3">
    <source>
        <dbReference type="EMBL" id="BAU82803.1"/>
    </source>
</evidence>
<feature type="region of interest" description="Disordered" evidence="1">
    <location>
        <begin position="154"/>
        <end position="183"/>
    </location>
</feature>
<protein>
    <recommendedName>
        <fullName evidence="2">Hemerythrin-like domain-containing protein</fullName>
    </recommendedName>
</protein>
<dbReference type="EMBL" id="AP017424">
    <property type="protein sequence ID" value="BAU82803.1"/>
    <property type="molecule type" value="Genomic_DNA"/>
</dbReference>